<protein>
    <submittedName>
        <fullName evidence="2">Uncharacterized protein</fullName>
    </submittedName>
</protein>
<reference evidence="2 3" key="2">
    <citation type="submission" date="2017-10" db="EMBL/GenBank/DDBJ databases">
        <title>Genome analyses suggest a sexual origin of heterokaryosis in a supposedly ancient asexual fungus.</title>
        <authorList>
            <person name="Corradi N."/>
            <person name="Sedzielewska K."/>
            <person name="Noel J."/>
            <person name="Charron P."/>
            <person name="Farinelli L."/>
            <person name="Marton T."/>
            <person name="Kruger M."/>
            <person name="Pelin A."/>
            <person name="Brachmann A."/>
            <person name="Corradi N."/>
        </authorList>
    </citation>
    <scope>NUCLEOTIDE SEQUENCE [LARGE SCALE GENOMIC DNA]</scope>
    <source>
        <strain evidence="2 3">A1</strain>
    </source>
</reference>
<name>A0A2N0QTG9_9GLOM</name>
<dbReference type="VEuPathDB" id="FungiDB:RhiirA1_447091"/>
<dbReference type="AlphaFoldDB" id="A0A2N0QTG9"/>
<keyword evidence="1" id="KW-0472">Membrane</keyword>
<evidence type="ECO:0000313" key="2">
    <source>
        <dbReference type="EMBL" id="PKC54344.1"/>
    </source>
</evidence>
<comment type="caution">
    <text evidence="2">The sequence shown here is derived from an EMBL/GenBank/DDBJ whole genome shotgun (WGS) entry which is preliminary data.</text>
</comment>
<keyword evidence="1" id="KW-1133">Transmembrane helix</keyword>
<accession>A0A2N0QTG9</accession>
<evidence type="ECO:0000256" key="1">
    <source>
        <dbReference type="SAM" id="Phobius"/>
    </source>
</evidence>
<feature type="transmembrane region" description="Helical" evidence="1">
    <location>
        <begin position="78"/>
        <end position="95"/>
    </location>
</feature>
<gene>
    <name evidence="2" type="ORF">RhiirA1_447091</name>
</gene>
<dbReference type="Proteomes" id="UP000232688">
    <property type="component" value="Unassembled WGS sequence"/>
</dbReference>
<reference evidence="2 3" key="1">
    <citation type="submission" date="2017-10" db="EMBL/GenBank/DDBJ databases">
        <title>Extensive intraspecific genome diversity in a model arbuscular mycorrhizal fungus.</title>
        <authorList>
            <person name="Chen E.C.H."/>
            <person name="Morin E."/>
            <person name="Baudet D."/>
            <person name="Noel J."/>
            <person name="Ndikumana S."/>
            <person name="Charron P."/>
            <person name="St-Onge C."/>
            <person name="Giorgi J."/>
            <person name="Grigoriev I.V."/>
            <person name="Roux C."/>
            <person name="Martin F.M."/>
            <person name="Corradi N."/>
        </authorList>
    </citation>
    <scope>NUCLEOTIDE SEQUENCE [LARGE SCALE GENOMIC DNA]</scope>
    <source>
        <strain evidence="2 3">A1</strain>
    </source>
</reference>
<keyword evidence="1" id="KW-0812">Transmembrane</keyword>
<feature type="transmembrane region" description="Helical" evidence="1">
    <location>
        <begin position="45"/>
        <end position="66"/>
    </location>
</feature>
<organism evidence="2 3">
    <name type="scientific">Rhizophagus irregularis</name>
    <dbReference type="NCBI Taxonomy" id="588596"/>
    <lineage>
        <taxon>Eukaryota</taxon>
        <taxon>Fungi</taxon>
        <taxon>Fungi incertae sedis</taxon>
        <taxon>Mucoromycota</taxon>
        <taxon>Glomeromycotina</taxon>
        <taxon>Glomeromycetes</taxon>
        <taxon>Glomerales</taxon>
        <taxon>Glomeraceae</taxon>
        <taxon>Rhizophagus</taxon>
    </lineage>
</organism>
<sequence>MSSTNNKIISGSGNGVVDLSLEKKKESPALTERNCYTSFRSKDKISAKTSVLSLLPPLSLGFLLDFDFWDLGSFNESLVDLACFLALVEDFWFFFLRLTLPDCCTDFPGFLSGTFFAFCLVGAFFKVGFLSGTFLAFCLVGAFFKIYGMSYTIMSLTCSRSSSASLYPVSICVTPGADVFAPKNRVFFLFGVCASGFAVNDWCITCLFSAIRAFCLSFFQEVLGVTVRSTGVISTSGSIGGVTCTGFGVVFGVDMYVDPNLSLAEGYSDSESPISPNLV</sequence>
<evidence type="ECO:0000313" key="3">
    <source>
        <dbReference type="Proteomes" id="UP000232688"/>
    </source>
</evidence>
<dbReference type="EMBL" id="LLXH01003341">
    <property type="protein sequence ID" value="PKC54344.1"/>
    <property type="molecule type" value="Genomic_DNA"/>
</dbReference>
<feature type="transmembrane region" description="Helical" evidence="1">
    <location>
        <begin position="115"/>
        <end position="144"/>
    </location>
</feature>
<proteinExistence type="predicted"/>